<feature type="signal peptide" evidence="2">
    <location>
        <begin position="1"/>
        <end position="18"/>
    </location>
</feature>
<protein>
    <recommendedName>
        <fullName evidence="5">LPXTG-motif cell wall-anchored protein</fullName>
    </recommendedName>
</protein>
<evidence type="ECO:0000313" key="4">
    <source>
        <dbReference type="Proteomes" id="UP000269689"/>
    </source>
</evidence>
<dbReference type="AlphaFoldDB" id="A0A3N4U8A3"/>
<name>A0A3N4U8A3_9RHOB</name>
<dbReference type="Proteomes" id="UP000269689">
    <property type="component" value="Unassembled WGS sequence"/>
</dbReference>
<dbReference type="InterPro" id="IPR046619">
    <property type="entry name" value="DUF6732"/>
</dbReference>
<dbReference type="Pfam" id="PF20506">
    <property type="entry name" value="DUF6732"/>
    <property type="match status" value="1"/>
</dbReference>
<keyword evidence="1" id="KW-0472">Membrane</keyword>
<evidence type="ECO:0000256" key="1">
    <source>
        <dbReference type="SAM" id="Phobius"/>
    </source>
</evidence>
<reference evidence="3 4" key="1">
    <citation type="submission" date="2018-11" db="EMBL/GenBank/DDBJ databases">
        <title>Genomic Encyclopedia of Type Strains, Phase IV (KMG-IV): sequencing the most valuable type-strain genomes for metagenomic binning, comparative biology and taxonomic classification.</title>
        <authorList>
            <person name="Goeker M."/>
        </authorList>
    </citation>
    <scope>NUCLEOTIDE SEQUENCE [LARGE SCALE GENOMIC DNA]</scope>
    <source>
        <strain evidence="3 4">DSM 104731</strain>
    </source>
</reference>
<accession>A0A3N4U8A3</accession>
<feature type="transmembrane region" description="Helical" evidence="1">
    <location>
        <begin position="34"/>
        <end position="50"/>
    </location>
</feature>
<keyword evidence="4" id="KW-1185">Reference proteome</keyword>
<organism evidence="3 4">
    <name type="scientific">Pacificibacter maritimus</name>
    <dbReference type="NCBI Taxonomy" id="762213"/>
    <lineage>
        <taxon>Bacteria</taxon>
        <taxon>Pseudomonadati</taxon>
        <taxon>Pseudomonadota</taxon>
        <taxon>Alphaproteobacteria</taxon>
        <taxon>Rhodobacterales</taxon>
        <taxon>Roseobacteraceae</taxon>
        <taxon>Pacificibacter</taxon>
    </lineage>
</organism>
<dbReference type="RefSeq" id="WP_123794104.1">
    <property type="nucleotide sequence ID" value="NZ_RKQK01000005.1"/>
</dbReference>
<evidence type="ECO:0008006" key="5">
    <source>
        <dbReference type="Google" id="ProtNLM"/>
    </source>
</evidence>
<evidence type="ECO:0000256" key="2">
    <source>
        <dbReference type="SAM" id="SignalP"/>
    </source>
</evidence>
<dbReference type="OrthoDB" id="7875081at2"/>
<sequence>MRHLITVAFTLIAAPALAHVGHVGELAGHDHWIAGAALGAAAGIAIWGALKGKKKAAQQDKIDAEVSDDADSDLQEA</sequence>
<comment type="caution">
    <text evidence="3">The sequence shown here is derived from an EMBL/GenBank/DDBJ whole genome shotgun (WGS) entry which is preliminary data.</text>
</comment>
<dbReference type="EMBL" id="RKQK01000005">
    <property type="protein sequence ID" value="RPE63199.1"/>
    <property type="molecule type" value="Genomic_DNA"/>
</dbReference>
<proteinExistence type="predicted"/>
<evidence type="ECO:0000313" key="3">
    <source>
        <dbReference type="EMBL" id="RPE63199.1"/>
    </source>
</evidence>
<keyword evidence="2" id="KW-0732">Signal</keyword>
<keyword evidence="1" id="KW-1133">Transmembrane helix</keyword>
<gene>
    <name evidence="3" type="ORF">EDD53_2796</name>
</gene>
<keyword evidence="1" id="KW-0812">Transmembrane</keyword>
<feature type="chain" id="PRO_5018263689" description="LPXTG-motif cell wall-anchored protein" evidence="2">
    <location>
        <begin position="19"/>
        <end position="77"/>
    </location>
</feature>